<evidence type="ECO:0000313" key="11">
    <source>
        <dbReference type="EMBL" id="THY23425.1"/>
    </source>
</evidence>
<keyword evidence="5" id="KW-0863">Zinc-finger</keyword>
<evidence type="ECO:0000256" key="7">
    <source>
        <dbReference type="ARBA" id="ARBA00023242"/>
    </source>
</evidence>
<dbReference type="GO" id="GO:0003697">
    <property type="term" value="F:single-stranded DNA binding"/>
    <property type="evidence" value="ECO:0007669"/>
    <property type="project" value="InterPro"/>
</dbReference>
<dbReference type="EMBL" id="QZBD01000240">
    <property type="protein sequence ID" value="THY23425.1"/>
    <property type="molecule type" value="Genomic_DNA"/>
</dbReference>
<dbReference type="GO" id="GO:0008270">
    <property type="term" value="F:zinc ion binding"/>
    <property type="evidence" value="ECO:0007669"/>
    <property type="project" value="UniProtKB-KW"/>
</dbReference>
<dbReference type="PANTHER" id="PTHR13454">
    <property type="entry name" value="PROTEIN MCM10 HOMOLOG"/>
    <property type="match status" value="1"/>
</dbReference>
<dbReference type="InterPro" id="IPR040184">
    <property type="entry name" value="Mcm10"/>
</dbReference>
<feature type="region of interest" description="Disordered" evidence="8">
    <location>
        <begin position="1"/>
        <end position="103"/>
    </location>
</feature>
<evidence type="ECO:0000256" key="5">
    <source>
        <dbReference type="ARBA" id="ARBA00022771"/>
    </source>
</evidence>
<comment type="subcellular location">
    <subcellularLocation>
        <location evidence="1">Nucleus</location>
    </subcellularLocation>
</comment>
<name>A0A4S9L4T1_AURPU</name>
<dbReference type="PANTHER" id="PTHR13454:SF11">
    <property type="entry name" value="PROTEIN MCM10 HOMOLOG"/>
    <property type="match status" value="1"/>
</dbReference>
<feature type="region of interest" description="Disordered" evidence="8">
    <location>
        <begin position="200"/>
        <end position="361"/>
    </location>
</feature>
<evidence type="ECO:0000313" key="12">
    <source>
        <dbReference type="Proteomes" id="UP000306584"/>
    </source>
</evidence>
<evidence type="ECO:0000259" key="9">
    <source>
        <dbReference type="Pfam" id="PF09329"/>
    </source>
</evidence>
<dbReference type="InterPro" id="IPR055065">
    <property type="entry name" value="OB_MCM10"/>
</dbReference>
<keyword evidence="7" id="KW-0539">Nucleus</keyword>
<dbReference type="Pfam" id="PF22379">
    <property type="entry name" value="OB_MCM10"/>
    <property type="match status" value="1"/>
</dbReference>
<reference evidence="11 12" key="1">
    <citation type="submission" date="2018-10" db="EMBL/GenBank/DDBJ databases">
        <title>Fifty Aureobasidium pullulans genomes reveal a recombining polyextremotolerant generalist.</title>
        <authorList>
            <person name="Gostincar C."/>
            <person name="Turk M."/>
            <person name="Zajc J."/>
            <person name="Gunde-Cimerman N."/>
        </authorList>
    </citation>
    <scope>NUCLEOTIDE SEQUENCE [LARGE SCALE GENOMIC DNA]</scope>
    <source>
        <strain evidence="11 12">EXF-6604</strain>
    </source>
</reference>
<evidence type="ECO:0000256" key="2">
    <source>
        <dbReference type="ARBA" id="ARBA00009679"/>
    </source>
</evidence>
<feature type="compositionally biased region" description="Polar residues" evidence="8">
    <location>
        <begin position="347"/>
        <end position="361"/>
    </location>
</feature>
<feature type="domain" description="MCM10 OB-fold" evidence="10">
    <location>
        <begin position="365"/>
        <end position="505"/>
    </location>
</feature>
<dbReference type="Gene3D" id="2.40.50.140">
    <property type="entry name" value="Nucleic acid-binding proteins"/>
    <property type="match status" value="1"/>
</dbReference>
<keyword evidence="3" id="KW-0235">DNA replication</keyword>
<keyword evidence="4" id="KW-0479">Metal-binding</keyword>
<evidence type="ECO:0000256" key="3">
    <source>
        <dbReference type="ARBA" id="ARBA00022705"/>
    </source>
</evidence>
<feature type="region of interest" description="Disordered" evidence="8">
    <location>
        <begin position="713"/>
        <end position="817"/>
    </location>
</feature>
<feature type="region of interest" description="Disordered" evidence="8">
    <location>
        <begin position="657"/>
        <end position="678"/>
    </location>
</feature>
<feature type="compositionally biased region" description="Basic and acidic residues" evidence="8">
    <location>
        <begin position="248"/>
        <end position="258"/>
    </location>
</feature>
<dbReference type="GO" id="GO:0003688">
    <property type="term" value="F:DNA replication origin binding"/>
    <property type="evidence" value="ECO:0007669"/>
    <property type="project" value="TreeGrafter"/>
</dbReference>
<dbReference type="Proteomes" id="UP000306584">
    <property type="component" value="Unassembled WGS sequence"/>
</dbReference>
<accession>A0A4S9L4T1</accession>
<comment type="similarity">
    <text evidence="2">Belongs to the MCM10 family.</text>
</comment>
<feature type="compositionally biased region" description="Basic and acidic residues" evidence="8">
    <location>
        <begin position="789"/>
        <end position="799"/>
    </location>
</feature>
<organism evidence="11 12">
    <name type="scientific">Aureobasidium pullulans</name>
    <name type="common">Black yeast</name>
    <name type="synonym">Pullularia pullulans</name>
    <dbReference type="NCBI Taxonomy" id="5580"/>
    <lineage>
        <taxon>Eukaryota</taxon>
        <taxon>Fungi</taxon>
        <taxon>Dikarya</taxon>
        <taxon>Ascomycota</taxon>
        <taxon>Pezizomycotina</taxon>
        <taxon>Dothideomycetes</taxon>
        <taxon>Dothideomycetidae</taxon>
        <taxon>Dothideales</taxon>
        <taxon>Saccotheciaceae</taxon>
        <taxon>Aureobasidium</taxon>
    </lineage>
</organism>
<proteinExistence type="inferred from homology"/>
<feature type="compositionally biased region" description="Basic and acidic residues" evidence="8">
    <location>
        <begin position="63"/>
        <end position="76"/>
    </location>
</feature>
<evidence type="ECO:0000256" key="8">
    <source>
        <dbReference type="SAM" id="MobiDB-lite"/>
    </source>
</evidence>
<evidence type="ECO:0000256" key="6">
    <source>
        <dbReference type="ARBA" id="ARBA00022833"/>
    </source>
</evidence>
<comment type="caution">
    <text evidence="11">The sequence shown here is derived from an EMBL/GenBank/DDBJ whole genome shotgun (WGS) entry which is preliminary data.</text>
</comment>
<dbReference type="FunFam" id="2.40.50.140:FF:000174">
    <property type="entry name" value="DNA replication licensing factor mcm10"/>
    <property type="match status" value="1"/>
</dbReference>
<dbReference type="AlphaFoldDB" id="A0A4S9L4T1"/>
<dbReference type="InterPro" id="IPR012340">
    <property type="entry name" value="NA-bd_OB-fold"/>
</dbReference>
<keyword evidence="6" id="KW-0862">Zinc</keyword>
<gene>
    <name evidence="11" type="ORF">D6D01_05965</name>
</gene>
<feature type="compositionally biased region" description="Low complexity" evidence="8">
    <location>
        <begin position="296"/>
        <end position="332"/>
    </location>
</feature>
<dbReference type="GO" id="GO:0006270">
    <property type="term" value="P:DNA replication initiation"/>
    <property type="evidence" value="ECO:0007669"/>
    <property type="project" value="InterPro"/>
</dbReference>
<dbReference type="InterPro" id="IPR015408">
    <property type="entry name" value="Znf_Mcm10/DnaG"/>
</dbReference>
<feature type="compositionally biased region" description="Basic and acidic residues" evidence="8">
    <location>
        <begin position="735"/>
        <end position="758"/>
    </location>
</feature>
<sequence>MLTLRQSPKAKGMKAPLDPVSSMNHISADHIAATANQNNANWPPKSPLEALLSSPNGKRRWQQHQDRISQDRDRDVSPSPRKQPPSSNKALQDMMAMSDGDEDDEEILQLQLQAIQAKLRLKKLQKQKSSQSAHDDDSRPSSENSNSPRKRQKTHASTFDTAVQVTVSPIKSHMPPPPLPGPTSPARVLLGIDKGLRAKDVSLKRARNGTTVPSKTTTRSTLPTEPERPKQSFSDRIAASRLSAEQQQAKHERIEKSRSQGFGLAAQATPRASREAAQSRPQLSRTQSDRPTRQLPSESSVSSFSRSIPTPSASQSTSVSQRAPQPSSSSSEVRGRSFRPTEGFSYDETNTSTEPSTDGSCFESFSSLHLSKRKIPHTTLARALDSKEVYTLPRLLKEVKAPIYEPPDCETDFVVLAVIASKSTPYDTRPKHKQTSSVEDDDSGPTKFMVMTLTDLKWEVDLFLFDTAFEAFWKMTPGTVVAMLNPSIMPPKTNQHSGKFSLKLASSEDSVMEIGSARDLGFCTALKKNGQECHSWVNTRKNKFCDFHVELAVSKTRASRMEVNTMYRPNSEHQKISRVLPNGHFERRQDSSKKDFESNERYFMVPGSRTTASLLDSDDFGKAEAMRRRLKDKEKDRLLAEKLGQMGNGIGAEYLQRSSGAHERNKNTASSSANEDAPLYKPTAAELGLINKNPSNIRLSPAKNRRALFSVLPGGTKTTAAGPEAMGWGGHGRRGLGDQSRKREISPEKGQTKIDTHARPSSIASSMAGAGAGAGERSPKKARFQLAKGIREPGRDSLGDGRVILPVDSDSDDLEII</sequence>
<feature type="compositionally biased region" description="Low complexity" evidence="8">
    <location>
        <begin position="210"/>
        <end position="221"/>
    </location>
</feature>
<protein>
    <submittedName>
        <fullName evidence="11">Uncharacterized protein</fullName>
    </submittedName>
</protein>
<dbReference type="GO" id="GO:0043596">
    <property type="term" value="C:nuclear replication fork"/>
    <property type="evidence" value="ECO:0007669"/>
    <property type="project" value="TreeGrafter"/>
</dbReference>
<dbReference type="Pfam" id="PF09329">
    <property type="entry name" value="zf-primase"/>
    <property type="match status" value="1"/>
</dbReference>
<feature type="domain" description="Zinc finger Mcm10/DnaG-type" evidence="9">
    <location>
        <begin position="515"/>
        <end position="560"/>
    </location>
</feature>
<feature type="region of interest" description="Disordered" evidence="8">
    <location>
        <begin position="123"/>
        <end position="160"/>
    </location>
</feature>
<evidence type="ECO:0000256" key="4">
    <source>
        <dbReference type="ARBA" id="ARBA00022723"/>
    </source>
</evidence>
<evidence type="ECO:0000259" key="10">
    <source>
        <dbReference type="Pfam" id="PF22379"/>
    </source>
</evidence>
<evidence type="ECO:0000256" key="1">
    <source>
        <dbReference type="ARBA" id="ARBA00004123"/>
    </source>
</evidence>